<dbReference type="EMBL" id="CWJL01000005">
    <property type="protein sequence ID" value="CRY65617.1"/>
    <property type="molecule type" value="Genomic_DNA"/>
</dbReference>
<reference evidence="1" key="2">
    <citation type="submission" date="2015-03" db="EMBL/GenBank/DDBJ databases">
        <authorList>
            <person name="Murphy D."/>
        </authorList>
    </citation>
    <scope>NUCLEOTIDE SEQUENCE [LARGE SCALE GENOMIC DNA]</scope>
    <source>
        <strain evidence="1">A125KOH2</strain>
    </source>
</reference>
<accession>A0A0T9NK52</accession>
<dbReference type="Proteomes" id="UP000044625">
    <property type="component" value="Unassembled WGS sequence"/>
</dbReference>
<evidence type="ECO:0000313" key="2">
    <source>
        <dbReference type="EMBL" id="CRY65617.1"/>
    </source>
</evidence>
<gene>
    <name evidence="1" type="ORF">ERS008529_00507</name>
    <name evidence="2" type="ORF">ERS137968_01415</name>
</gene>
<organism evidence="1 4">
    <name type="scientific">Yersinia pekkanenii</name>
    <dbReference type="NCBI Taxonomy" id="1288385"/>
    <lineage>
        <taxon>Bacteria</taxon>
        <taxon>Pseudomonadati</taxon>
        <taxon>Pseudomonadota</taxon>
        <taxon>Gammaproteobacteria</taxon>
        <taxon>Enterobacterales</taxon>
        <taxon>Yersiniaceae</taxon>
        <taxon>Yersinia</taxon>
    </lineage>
</organism>
<proteinExistence type="predicted"/>
<sequence>MLGFGTLASALLVNVRKRVNYTIEKTSCVFLPLDQTSSAFQVNRARLH</sequence>
<dbReference type="AlphaFoldDB" id="A0A0T9NK52"/>
<protein>
    <submittedName>
        <fullName evidence="1">Uncharacterized protein</fullName>
    </submittedName>
</protein>
<reference evidence="4" key="1">
    <citation type="submission" date="2015-03" db="EMBL/GenBank/DDBJ databases">
        <authorList>
            <consortium name="Pathogen Informatics"/>
        </authorList>
    </citation>
    <scope>NUCLEOTIDE SEQUENCE [LARGE SCALE GENOMIC DNA]</scope>
    <source>
        <strain evidence="4">A125KOH2</strain>
    </source>
</reference>
<evidence type="ECO:0000313" key="1">
    <source>
        <dbReference type="EMBL" id="CNH15914.1"/>
    </source>
</evidence>
<name>A0A0T9NK52_9GAMM</name>
<evidence type="ECO:0000313" key="3">
    <source>
        <dbReference type="Proteomes" id="UP000044625"/>
    </source>
</evidence>
<keyword evidence="3" id="KW-1185">Reference proteome</keyword>
<dbReference type="EMBL" id="CQAZ01000003">
    <property type="protein sequence ID" value="CNH15914.1"/>
    <property type="molecule type" value="Genomic_DNA"/>
</dbReference>
<evidence type="ECO:0000313" key="4">
    <source>
        <dbReference type="Proteomes" id="UP000045840"/>
    </source>
</evidence>
<reference evidence="2 3" key="3">
    <citation type="submission" date="2015-03" db="EMBL/GenBank/DDBJ databases">
        <authorList>
            <consortium name="Pathogen Informatics"/>
            <person name="Murphy D."/>
        </authorList>
    </citation>
    <scope>NUCLEOTIDE SEQUENCE [LARGE SCALE GENOMIC DNA]</scope>
    <source>
        <strain evidence="2">Type strain: CIP110230</strain>
        <strain evidence="3">type strain: CIP110230</strain>
    </source>
</reference>
<dbReference type="Proteomes" id="UP000045840">
    <property type="component" value="Unassembled WGS sequence"/>
</dbReference>